<feature type="domain" description="DUF306" evidence="2">
    <location>
        <begin position="147"/>
        <end position="251"/>
    </location>
</feature>
<evidence type="ECO:0000313" key="4">
    <source>
        <dbReference type="Proteomes" id="UP001285154"/>
    </source>
</evidence>
<name>A0ABU5A3K6_9HYPH</name>
<sequence length="254" mass="27880">MMIRSRRFFIAALAFALATPTEAALAQSKTLSGTVTYRERIALPPSAVIEVRLLEVSRADAPATTISKTTIRPKGGVPVHYKLRYDSAKIQRRHRYVVRARILIGDELWFMSTEAYPVFTEGEDETNIVVQQVRKSLPHALAAKNPAGRWLAEDIGGGGVIDRLETVLEIADDGGISGTGGCNHMRGKATITGDKITFGPIASTNMACTPAAMDQEGKFFAALRDIRKWRIDPIRQKLALLDPAGKPLIVLRRM</sequence>
<gene>
    <name evidence="3" type="ORF">RFM42_07575</name>
</gene>
<feature type="chain" id="PRO_5047219883" evidence="1">
    <location>
        <begin position="24"/>
        <end position="254"/>
    </location>
</feature>
<dbReference type="InterPro" id="IPR005184">
    <property type="entry name" value="DUF306_Meta_HslJ"/>
</dbReference>
<dbReference type="PANTHER" id="PTHR38013:SF1">
    <property type="entry name" value="GLYCOPROTEIN_POLYSACCHARIDE METABOLISM"/>
    <property type="match status" value="1"/>
</dbReference>
<dbReference type="PANTHER" id="PTHR38013">
    <property type="entry name" value="GLYCOPROTEIN/POLYSACCHARIDE METABOLISM"/>
    <property type="match status" value="1"/>
</dbReference>
<organism evidence="3 4">
    <name type="scientific">Mesorhizobium vachelliae</name>
    <dbReference type="NCBI Taxonomy" id="3072309"/>
    <lineage>
        <taxon>Bacteria</taxon>
        <taxon>Pseudomonadati</taxon>
        <taxon>Pseudomonadota</taxon>
        <taxon>Alphaproteobacteria</taxon>
        <taxon>Hyphomicrobiales</taxon>
        <taxon>Phyllobacteriaceae</taxon>
        <taxon>Mesorhizobium</taxon>
    </lineage>
</organism>
<dbReference type="Gene3D" id="2.40.128.270">
    <property type="match status" value="1"/>
</dbReference>
<dbReference type="EMBL" id="JAVIIQ010000003">
    <property type="protein sequence ID" value="MDX8530833.1"/>
    <property type="molecule type" value="Genomic_DNA"/>
</dbReference>
<evidence type="ECO:0000256" key="1">
    <source>
        <dbReference type="SAM" id="SignalP"/>
    </source>
</evidence>
<reference evidence="3 4" key="1">
    <citation type="submission" date="2023-08" db="EMBL/GenBank/DDBJ databases">
        <title>Implementing the SeqCode for naming new Mesorhizobium species isolated from Vachellia karroo root nodules.</title>
        <authorList>
            <person name="Van Lill M."/>
        </authorList>
    </citation>
    <scope>NUCLEOTIDE SEQUENCE [LARGE SCALE GENOMIC DNA]</scope>
    <source>
        <strain evidence="3 4">VK25D</strain>
    </source>
</reference>
<evidence type="ECO:0000259" key="2">
    <source>
        <dbReference type="Pfam" id="PF03724"/>
    </source>
</evidence>
<comment type="caution">
    <text evidence="3">The sequence shown here is derived from an EMBL/GenBank/DDBJ whole genome shotgun (WGS) entry which is preliminary data.</text>
</comment>
<dbReference type="Proteomes" id="UP001285154">
    <property type="component" value="Unassembled WGS sequence"/>
</dbReference>
<dbReference type="InterPro" id="IPR053196">
    <property type="entry name" value="Lipoprotein_YbaY-like"/>
</dbReference>
<evidence type="ECO:0000313" key="3">
    <source>
        <dbReference type="EMBL" id="MDX8530833.1"/>
    </source>
</evidence>
<dbReference type="InterPro" id="IPR038670">
    <property type="entry name" value="HslJ-like_sf"/>
</dbReference>
<dbReference type="Pfam" id="PF03724">
    <property type="entry name" value="META"/>
    <property type="match status" value="1"/>
</dbReference>
<proteinExistence type="predicted"/>
<keyword evidence="4" id="KW-1185">Reference proteome</keyword>
<keyword evidence="1" id="KW-0732">Signal</keyword>
<dbReference type="RefSeq" id="WP_320246232.1">
    <property type="nucleotide sequence ID" value="NZ_JAVIIQ010000003.1"/>
</dbReference>
<dbReference type="Pfam" id="PF09619">
    <property type="entry name" value="YscW"/>
    <property type="match status" value="1"/>
</dbReference>
<accession>A0ABU5A3K6</accession>
<feature type="signal peptide" evidence="1">
    <location>
        <begin position="1"/>
        <end position="23"/>
    </location>
</feature>
<dbReference type="InterPro" id="IPR039366">
    <property type="entry name" value="Pilotin"/>
</dbReference>
<protein>
    <submittedName>
        <fullName evidence="3">YbaY family lipoprotein</fullName>
    </submittedName>
</protein>
<keyword evidence="3" id="KW-0449">Lipoprotein</keyword>